<dbReference type="EMBL" id="CAADRP010001796">
    <property type="protein sequence ID" value="VFU52417.1"/>
    <property type="molecule type" value="Genomic_DNA"/>
</dbReference>
<feature type="compositionally biased region" description="Basic and acidic residues" evidence="1">
    <location>
        <begin position="35"/>
        <end position="52"/>
    </location>
</feature>
<dbReference type="AlphaFoldDB" id="A0A6N2MFJ8"/>
<reference evidence="2" key="1">
    <citation type="submission" date="2019-03" db="EMBL/GenBank/DDBJ databases">
        <authorList>
            <person name="Mank J."/>
            <person name="Almeida P."/>
        </authorList>
    </citation>
    <scope>NUCLEOTIDE SEQUENCE</scope>
    <source>
        <strain evidence="2">78183</strain>
    </source>
</reference>
<evidence type="ECO:0000256" key="1">
    <source>
        <dbReference type="SAM" id="MobiDB-lite"/>
    </source>
</evidence>
<protein>
    <submittedName>
        <fullName evidence="2">Uncharacterized protein</fullName>
    </submittedName>
</protein>
<accession>A0A6N2MFJ8</accession>
<name>A0A6N2MFJ8_SALVM</name>
<organism evidence="2">
    <name type="scientific">Salix viminalis</name>
    <name type="common">Common osier</name>
    <name type="synonym">Basket willow</name>
    <dbReference type="NCBI Taxonomy" id="40686"/>
    <lineage>
        <taxon>Eukaryota</taxon>
        <taxon>Viridiplantae</taxon>
        <taxon>Streptophyta</taxon>
        <taxon>Embryophyta</taxon>
        <taxon>Tracheophyta</taxon>
        <taxon>Spermatophyta</taxon>
        <taxon>Magnoliopsida</taxon>
        <taxon>eudicotyledons</taxon>
        <taxon>Gunneridae</taxon>
        <taxon>Pentapetalae</taxon>
        <taxon>rosids</taxon>
        <taxon>fabids</taxon>
        <taxon>Malpighiales</taxon>
        <taxon>Salicaceae</taxon>
        <taxon>Saliceae</taxon>
        <taxon>Salix</taxon>
    </lineage>
</organism>
<proteinExistence type="predicted"/>
<feature type="compositionally biased region" description="Basic and acidic residues" evidence="1">
    <location>
        <begin position="15"/>
        <end position="27"/>
    </location>
</feature>
<sequence length="127" mass="13982">MDVKSVISRESVTGDESKGKERNEKKLGSGKKRDKCANSKSSRERSGHELGDGYKNLKLSRGAKKSIEDMITKRKQQREAVEAILNSSLISSKKTEPSTKSMSSKRPPPTSVVSVGIRPPKIRKGLQ</sequence>
<feature type="region of interest" description="Disordered" evidence="1">
    <location>
        <begin position="84"/>
        <end position="127"/>
    </location>
</feature>
<feature type="region of interest" description="Disordered" evidence="1">
    <location>
        <begin position="1"/>
        <end position="64"/>
    </location>
</feature>
<feature type="compositionally biased region" description="Polar residues" evidence="1">
    <location>
        <begin position="85"/>
        <end position="104"/>
    </location>
</feature>
<gene>
    <name evidence="2" type="ORF">SVIM_LOCUS359181</name>
</gene>
<evidence type="ECO:0000313" key="2">
    <source>
        <dbReference type="EMBL" id="VFU52417.1"/>
    </source>
</evidence>